<dbReference type="InterPro" id="IPR036465">
    <property type="entry name" value="vWFA_dom_sf"/>
</dbReference>
<evidence type="ECO:0000313" key="3">
    <source>
        <dbReference type="Proteomes" id="UP000287033"/>
    </source>
</evidence>
<protein>
    <recommendedName>
        <fullName evidence="1">Copine C-terminal domain-containing protein</fullName>
    </recommendedName>
</protein>
<accession>A0A401TPD2</accession>
<name>A0A401TPD2_CHIPU</name>
<dbReference type="InterPro" id="IPR010734">
    <property type="entry name" value="Copine_C"/>
</dbReference>
<dbReference type="Proteomes" id="UP000287033">
    <property type="component" value="Unassembled WGS sequence"/>
</dbReference>
<sequence length="107" mass="11730">MAILPRSLPFQKYYMLLILTDGVVTDISDTRDAIVEGSSLPLSIIIVGVGNADFTDMRALDGDDGILLSTYGQEAARDIVKFVPFREFKKVQPLSPSLSLSQLARIL</sequence>
<proteinExistence type="predicted"/>
<dbReference type="InterPro" id="IPR045052">
    <property type="entry name" value="Copine"/>
</dbReference>
<keyword evidence="3" id="KW-1185">Reference proteome</keyword>
<comment type="caution">
    <text evidence="2">The sequence shown here is derived from an EMBL/GenBank/DDBJ whole genome shotgun (WGS) entry which is preliminary data.</text>
</comment>
<dbReference type="OMA" id="STYGQEA"/>
<dbReference type="PANTHER" id="PTHR10857">
    <property type="entry name" value="COPINE"/>
    <property type="match status" value="1"/>
</dbReference>
<dbReference type="AlphaFoldDB" id="A0A401TPD2"/>
<dbReference type="GO" id="GO:0071277">
    <property type="term" value="P:cellular response to calcium ion"/>
    <property type="evidence" value="ECO:0007669"/>
    <property type="project" value="TreeGrafter"/>
</dbReference>
<evidence type="ECO:0000313" key="2">
    <source>
        <dbReference type="EMBL" id="GCC44540.1"/>
    </source>
</evidence>
<reference evidence="2 3" key="1">
    <citation type="journal article" date="2018" name="Nat. Ecol. Evol.">
        <title>Shark genomes provide insights into elasmobranch evolution and the origin of vertebrates.</title>
        <authorList>
            <person name="Hara Y"/>
            <person name="Yamaguchi K"/>
            <person name="Onimaru K"/>
            <person name="Kadota M"/>
            <person name="Koyanagi M"/>
            <person name="Keeley SD"/>
            <person name="Tatsumi K"/>
            <person name="Tanaka K"/>
            <person name="Motone F"/>
            <person name="Kageyama Y"/>
            <person name="Nozu R"/>
            <person name="Adachi N"/>
            <person name="Nishimura O"/>
            <person name="Nakagawa R"/>
            <person name="Tanegashima C"/>
            <person name="Kiyatake I"/>
            <person name="Matsumoto R"/>
            <person name="Murakumo K"/>
            <person name="Nishida K"/>
            <person name="Terakita A"/>
            <person name="Kuratani S"/>
            <person name="Sato K"/>
            <person name="Hyodo S Kuraku.S."/>
        </authorList>
    </citation>
    <scope>NUCLEOTIDE SEQUENCE [LARGE SCALE GENOMIC DNA]</scope>
</reference>
<dbReference type="PANTHER" id="PTHR10857:SF102">
    <property type="entry name" value="C2 DOMAIN-CONTAINING PROTEIN"/>
    <property type="match status" value="1"/>
</dbReference>
<dbReference type="OrthoDB" id="5855668at2759"/>
<dbReference type="SUPFAM" id="SSF53300">
    <property type="entry name" value="vWA-like"/>
    <property type="match status" value="1"/>
</dbReference>
<dbReference type="GO" id="GO:0005886">
    <property type="term" value="C:plasma membrane"/>
    <property type="evidence" value="ECO:0007669"/>
    <property type="project" value="TreeGrafter"/>
</dbReference>
<feature type="domain" description="Copine C-terminal" evidence="1">
    <location>
        <begin position="11"/>
        <end position="97"/>
    </location>
</feature>
<gene>
    <name evidence="2" type="ORF">chiPu_0028558</name>
</gene>
<organism evidence="2 3">
    <name type="scientific">Chiloscyllium punctatum</name>
    <name type="common">Brownbanded bambooshark</name>
    <name type="synonym">Hemiscyllium punctatum</name>
    <dbReference type="NCBI Taxonomy" id="137246"/>
    <lineage>
        <taxon>Eukaryota</taxon>
        <taxon>Metazoa</taxon>
        <taxon>Chordata</taxon>
        <taxon>Craniata</taxon>
        <taxon>Vertebrata</taxon>
        <taxon>Chondrichthyes</taxon>
        <taxon>Elasmobranchii</taxon>
        <taxon>Galeomorphii</taxon>
        <taxon>Galeoidea</taxon>
        <taxon>Orectolobiformes</taxon>
        <taxon>Hemiscylliidae</taxon>
        <taxon>Chiloscyllium</taxon>
    </lineage>
</organism>
<evidence type="ECO:0000259" key="1">
    <source>
        <dbReference type="Pfam" id="PF07002"/>
    </source>
</evidence>
<dbReference type="EMBL" id="BEZZ01134516">
    <property type="protein sequence ID" value="GCC44540.1"/>
    <property type="molecule type" value="Genomic_DNA"/>
</dbReference>
<dbReference type="GO" id="GO:0005544">
    <property type="term" value="F:calcium-dependent phospholipid binding"/>
    <property type="evidence" value="ECO:0007669"/>
    <property type="project" value="InterPro"/>
</dbReference>
<dbReference type="Pfam" id="PF07002">
    <property type="entry name" value="Copine"/>
    <property type="match status" value="1"/>
</dbReference>
<dbReference type="STRING" id="137246.A0A401TPD2"/>